<protein>
    <submittedName>
        <fullName evidence="2">Uncharacterized protein</fullName>
    </submittedName>
</protein>
<reference evidence="2" key="1">
    <citation type="submission" date="2021-01" db="EMBL/GenBank/DDBJ databases">
        <title>Whole genome shotgun sequence of Sphaerisporangium rufum NBRC 109079.</title>
        <authorList>
            <person name="Komaki H."/>
            <person name="Tamura T."/>
        </authorList>
    </citation>
    <scope>NUCLEOTIDE SEQUENCE</scope>
    <source>
        <strain evidence="2">NBRC 109079</strain>
    </source>
</reference>
<keyword evidence="3" id="KW-1185">Reference proteome</keyword>
<dbReference type="AlphaFoldDB" id="A0A919R176"/>
<evidence type="ECO:0000256" key="1">
    <source>
        <dbReference type="SAM" id="MobiDB-lite"/>
    </source>
</evidence>
<organism evidence="2 3">
    <name type="scientific">Sphaerisporangium rufum</name>
    <dbReference type="NCBI Taxonomy" id="1381558"/>
    <lineage>
        <taxon>Bacteria</taxon>
        <taxon>Bacillati</taxon>
        <taxon>Actinomycetota</taxon>
        <taxon>Actinomycetes</taxon>
        <taxon>Streptosporangiales</taxon>
        <taxon>Streptosporangiaceae</taxon>
        <taxon>Sphaerisporangium</taxon>
    </lineage>
</organism>
<evidence type="ECO:0000313" key="3">
    <source>
        <dbReference type="Proteomes" id="UP000655287"/>
    </source>
</evidence>
<sequence>MTPVSANPRETKISLAASRSAPRVAAPRSEVRTVTCRSVSLLMQATVAARSPPEGGNYDRWPRLD</sequence>
<gene>
    <name evidence="2" type="ORF">Sru01_27460</name>
</gene>
<dbReference type="Proteomes" id="UP000655287">
    <property type="component" value="Unassembled WGS sequence"/>
</dbReference>
<accession>A0A919R176</accession>
<feature type="region of interest" description="Disordered" evidence="1">
    <location>
        <begin position="1"/>
        <end position="22"/>
    </location>
</feature>
<name>A0A919R176_9ACTN</name>
<comment type="caution">
    <text evidence="2">The sequence shown here is derived from an EMBL/GenBank/DDBJ whole genome shotgun (WGS) entry which is preliminary data.</text>
</comment>
<evidence type="ECO:0000313" key="2">
    <source>
        <dbReference type="EMBL" id="GII77764.1"/>
    </source>
</evidence>
<dbReference type="EMBL" id="BOOU01000041">
    <property type="protein sequence ID" value="GII77764.1"/>
    <property type="molecule type" value="Genomic_DNA"/>
</dbReference>
<proteinExistence type="predicted"/>